<evidence type="ECO:0000313" key="3">
    <source>
        <dbReference type="EMBL" id="CAC5396549.1"/>
    </source>
</evidence>
<dbReference type="Gene3D" id="3.30.70.1390">
    <property type="entry name" value="ROC domain from the Parkinson's disease-associated leucine-rich repeat kinase 2"/>
    <property type="match status" value="1"/>
</dbReference>
<dbReference type="EC" id="2.7.11.1" evidence="3"/>
<gene>
    <name evidence="3" type="ORF">MCOR_31092</name>
</gene>
<proteinExistence type="predicted"/>
<dbReference type="InterPro" id="IPR013098">
    <property type="entry name" value="Ig_I-set"/>
</dbReference>
<dbReference type="EMBL" id="CACVKT020005628">
    <property type="protein sequence ID" value="CAC5396549.1"/>
    <property type="molecule type" value="Genomic_DNA"/>
</dbReference>
<dbReference type="AlphaFoldDB" id="A0A6J8CMK7"/>
<dbReference type="InterPro" id="IPR027417">
    <property type="entry name" value="P-loop_NTPase"/>
</dbReference>
<evidence type="ECO:0000256" key="1">
    <source>
        <dbReference type="SAM" id="Phobius"/>
    </source>
</evidence>
<dbReference type="GO" id="GO:0004674">
    <property type="term" value="F:protein serine/threonine kinase activity"/>
    <property type="evidence" value="ECO:0007669"/>
    <property type="project" value="UniProtKB-EC"/>
</dbReference>
<feature type="transmembrane region" description="Helical" evidence="1">
    <location>
        <begin position="44"/>
        <end position="66"/>
    </location>
</feature>
<dbReference type="SUPFAM" id="SSF52540">
    <property type="entry name" value="P-loop containing nucleoside triphosphate hydrolases"/>
    <property type="match status" value="1"/>
</dbReference>
<evidence type="ECO:0000259" key="2">
    <source>
        <dbReference type="Pfam" id="PF07679"/>
    </source>
</evidence>
<dbReference type="OrthoDB" id="6115582at2759"/>
<keyword evidence="1" id="KW-1133">Transmembrane helix</keyword>
<keyword evidence="4" id="KW-1185">Reference proteome</keyword>
<organism evidence="3 4">
    <name type="scientific">Mytilus coruscus</name>
    <name type="common">Sea mussel</name>
    <dbReference type="NCBI Taxonomy" id="42192"/>
    <lineage>
        <taxon>Eukaryota</taxon>
        <taxon>Metazoa</taxon>
        <taxon>Spiralia</taxon>
        <taxon>Lophotrochozoa</taxon>
        <taxon>Mollusca</taxon>
        <taxon>Bivalvia</taxon>
        <taxon>Autobranchia</taxon>
        <taxon>Pteriomorphia</taxon>
        <taxon>Mytilida</taxon>
        <taxon>Mytiloidea</taxon>
        <taxon>Mytilidae</taxon>
        <taxon>Mytilinae</taxon>
        <taxon>Mytilus</taxon>
    </lineage>
</organism>
<dbReference type="SUPFAM" id="SSF48726">
    <property type="entry name" value="Immunoglobulin"/>
    <property type="match status" value="1"/>
</dbReference>
<sequence length="345" mass="38748">MFISVGCGQEIEQIIYDLTCYTFFSISDITTTQPNAKTGHITGIIAGVVVLVAVALAVGLLVYHFCKQRKTRGGTRENCKYEAVSQKNKVETDISTNEAAEQLEDKGKQSLKKVEIDIYTNEDVEQLNDKVCFLEDPSDIDCVEGKDAVFTCKICSNSPNLFFMKDNIDITENATQKMTSEGRYYELKLMKTKLSDSGEYCVQVGKSLRKVWLNVKEKASIDDRNTYMKAIESGSEVRQYVRIQVIGKGGVGKTSLVHRLLGYKKHNGKSTDGIEVNRKCQIKKENGEWIVGKVTTVTLARNKILNVCGWIFQFCHIINFISTSFLTQRVFSSDIAGENKLLFKT</sequence>
<dbReference type="InterPro" id="IPR036179">
    <property type="entry name" value="Ig-like_dom_sf"/>
</dbReference>
<feature type="domain" description="Immunoglobulin I-set" evidence="2">
    <location>
        <begin position="133"/>
        <end position="211"/>
    </location>
</feature>
<dbReference type="Pfam" id="PF07679">
    <property type="entry name" value="I-set"/>
    <property type="match status" value="1"/>
</dbReference>
<accession>A0A6J8CMK7</accession>
<protein>
    <submittedName>
        <fullName evidence="3">TTN</fullName>
        <ecNumber evidence="3">2.7.11.1</ecNumber>
    </submittedName>
</protein>
<keyword evidence="1" id="KW-0472">Membrane</keyword>
<reference evidence="3 4" key="1">
    <citation type="submission" date="2020-06" db="EMBL/GenBank/DDBJ databases">
        <authorList>
            <person name="Li R."/>
            <person name="Bekaert M."/>
        </authorList>
    </citation>
    <scope>NUCLEOTIDE SEQUENCE [LARGE SCALE GENOMIC DNA]</scope>
    <source>
        <strain evidence="4">wild</strain>
    </source>
</reference>
<keyword evidence="1" id="KW-0812">Transmembrane</keyword>
<dbReference type="Proteomes" id="UP000507470">
    <property type="component" value="Unassembled WGS sequence"/>
</dbReference>
<dbReference type="Gene3D" id="2.60.40.10">
    <property type="entry name" value="Immunoglobulins"/>
    <property type="match status" value="1"/>
</dbReference>
<dbReference type="InterPro" id="IPR013783">
    <property type="entry name" value="Ig-like_fold"/>
</dbReference>
<name>A0A6J8CMK7_MYTCO</name>
<keyword evidence="3" id="KW-0808">Transferase</keyword>
<evidence type="ECO:0000313" key="4">
    <source>
        <dbReference type="Proteomes" id="UP000507470"/>
    </source>
</evidence>